<dbReference type="GO" id="GO:0016491">
    <property type="term" value="F:oxidoreductase activity"/>
    <property type="evidence" value="ECO:0007669"/>
    <property type="project" value="UniProtKB-KW"/>
</dbReference>
<dbReference type="PANTHER" id="PTHR42923">
    <property type="entry name" value="PROTOPORPHYRINOGEN OXIDASE"/>
    <property type="match status" value="1"/>
</dbReference>
<organism evidence="5 6">
    <name type="scientific">Paractinoplanes tereljensis</name>
    <dbReference type="NCBI Taxonomy" id="571912"/>
    <lineage>
        <taxon>Bacteria</taxon>
        <taxon>Bacillati</taxon>
        <taxon>Actinomycetota</taxon>
        <taxon>Actinomycetes</taxon>
        <taxon>Micromonosporales</taxon>
        <taxon>Micromonosporaceae</taxon>
        <taxon>Paractinoplanes</taxon>
    </lineage>
</organism>
<dbReference type="Gene3D" id="3.50.50.60">
    <property type="entry name" value="FAD/NAD(P)-binding domain"/>
    <property type="match status" value="1"/>
</dbReference>
<keyword evidence="6" id="KW-1185">Reference proteome</keyword>
<protein>
    <submittedName>
        <fullName evidence="5">Amine oxidase</fullName>
    </submittedName>
</protein>
<gene>
    <name evidence="5" type="ORF">Ate02nite_66910</name>
</gene>
<name>A0A919TVH5_9ACTN</name>
<dbReference type="InterPro" id="IPR036188">
    <property type="entry name" value="FAD/NAD-bd_sf"/>
</dbReference>
<evidence type="ECO:0000256" key="3">
    <source>
        <dbReference type="PIRSR" id="PIRSR601613-1"/>
    </source>
</evidence>
<reference evidence="5" key="1">
    <citation type="submission" date="2021-01" db="EMBL/GenBank/DDBJ databases">
        <title>Whole genome shotgun sequence of Actinoplanes tereljensis NBRC 105297.</title>
        <authorList>
            <person name="Komaki H."/>
            <person name="Tamura T."/>
        </authorList>
    </citation>
    <scope>NUCLEOTIDE SEQUENCE</scope>
    <source>
        <strain evidence="5">NBRC 105297</strain>
    </source>
</reference>
<dbReference type="EMBL" id="BOMY01000042">
    <property type="protein sequence ID" value="GIF23961.1"/>
    <property type="molecule type" value="Genomic_DNA"/>
</dbReference>
<feature type="binding site" evidence="3">
    <location>
        <position position="12"/>
    </location>
    <ligand>
        <name>FAD</name>
        <dbReference type="ChEBI" id="CHEBI:57692"/>
    </ligand>
</feature>
<dbReference type="InterPro" id="IPR001613">
    <property type="entry name" value="Flavin_amine_oxidase"/>
</dbReference>
<dbReference type="SUPFAM" id="SSF51905">
    <property type="entry name" value="FAD/NAD(P)-binding domain"/>
    <property type="match status" value="1"/>
</dbReference>
<feature type="domain" description="Amine oxidase" evidence="4">
    <location>
        <begin position="11"/>
        <end position="270"/>
    </location>
</feature>
<evidence type="ECO:0000313" key="6">
    <source>
        <dbReference type="Proteomes" id="UP000623608"/>
    </source>
</evidence>
<feature type="binding site" evidence="3">
    <location>
        <position position="228"/>
    </location>
    <ligand>
        <name>FAD</name>
        <dbReference type="ChEBI" id="CHEBI:57692"/>
    </ligand>
</feature>
<dbReference type="AlphaFoldDB" id="A0A919TVH5"/>
<comment type="caution">
    <text evidence="5">The sequence shown here is derived from an EMBL/GenBank/DDBJ whole genome shotgun (WGS) entry which is preliminary data.</text>
</comment>
<keyword evidence="2" id="KW-0560">Oxidoreductase</keyword>
<dbReference type="PRINTS" id="PR00757">
    <property type="entry name" value="AMINEOXDASEF"/>
</dbReference>
<evidence type="ECO:0000256" key="1">
    <source>
        <dbReference type="ARBA" id="ARBA00001974"/>
    </source>
</evidence>
<feature type="binding site" evidence="3">
    <location>
        <begin position="30"/>
        <end position="31"/>
    </location>
    <ligand>
        <name>FAD</name>
        <dbReference type="ChEBI" id="CHEBI:57692"/>
    </ligand>
</feature>
<comment type="cofactor">
    <cofactor evidence="1">
        <name>FAD</name>
        <dbReference type="ChEBI" id="CHEBI:57692"/>
    </cofactor>
</comment>
<dbReference type="PANTHER" id="PTHR42923:SF17">
    <property type="entry name" value="AMINE OXIDASE DOMAIN-CONTAINING PROTEIN"/>
    <property type="match status" value="1"/>
</dbReference>
<sequence length="409" mass="44533">MRSVAVIGAGVSGLTAAYLLRKTWDVTLYEADHRLGGHAHTHDLPDGGTSVAVDSGFIVHNDRTYPLLRRLFAELDVPTRAAEMSMSVRCDGCGLEYAGAKGAGGLFARRPEPRFLATLAQVPVFHRRARALLRSAGEDPTLGEFLARGHYTDHFVRHFVVPLVSAVWSCGPEVVADYPARYLFTFLDHHGMLSVTGSPTWRTVVGGSRTYVDLLAKNLRSVRAGDPVTAVTRTPEGVRVEAGDDVGYDAVVVATHADQALRLLRDPTDAERRTLSAFTYSRNETVLHTDDTVLPVAGRARASWNYRLPGCAPSAGAPVVTYDMNRLQGLDVRRHYLVTLNSDRRDDTVLARMTYEHPIFTPKSVAAQAGLPALNDGRTAFAGAYHGWGFHEDGCRSGVAAARSLGVEW</sequence>
<evidence type="ECO:0000256" key="2">
    <source>
        <dbReference type="ARBA" id="ARBA00023002"/>
    </source>
</evidence>
<accession>A0A919TVH5</accession>
<dbReference type="Pfam" id="PF01593">
    <property type="entry name" value="Amino_oxidase"/>
    <property type="match status" value="1"/>
</dbReference>
<evidence type="ECO:0000259" key="4">
    <source>
        <dbReference type="Pfam" id="PF01593"/>
    </source>
</evidence>
<dbReference type="InterPro" id="IPR002937">
    <property type="entry name" value="Amino_oxidase"/>
</dbReference>
<dbReference type="RefSeq" id="WP_203811838.1">
    <property type="nucleotide sequence ID" value="NZ_BOMY01000042.1"/>
</dbReference>
<evidence type="ECO:0000313" key="5">
    <source>
        <dbReference type="EMBL" id="GIF23961.1"/>
    </source>
</evidence>
<dbReference type="Proteomes" id="UP000623608">
    <property type="component" value="Unassembled WGS sequence"/>
</dbReference>
<dbReference type="Gene3D" id="3.90.660.20">
    <property type="entry name" value="Protoporphyrinogen oxidase, mitochondrial, domain 2"/>
    <property type="match status" value="1"/>
</dbReference>
<dbReference type="InterPro" id="IPR050464">
    <property type="entry name" value="Zeta_carotene_desat/Oxidored"/>
</dbReference>
<proteinExistence type="predicted"/>
<dbReference type="Gene3D" id="1.10.3110.10">
    <property type="entry name" value="protoporphyrinogen ix oxidase, domain 3"/>
    <property type="match status" value="1"/>
</dbReference>